<reference evidence="1 2" key="1">
    <citation type="submission" date="2015-04" db="EMBL/GenBank/DDBJ databases">
        <authorList>
            <person name="Syromyatnikov M.Y."/>
            <person name="Popov V.N."/>
        </authorList>
    </citation>
    <scope>NUCLEOTIDE SEQUENCE [LARGE SCALE GENOMIC DNA]</scope>
</reference>
<organism evidence="1 2">
    <name type="scientific">Clunio marinus</name>
    <dbReference type="NCBI Taxonomy" id="568069"/>
    <lineage>
        <taxon>Eukaryota</taxon>
        <taxon>Metazoa</taxon>
        <taxon>Ecdysozoa</taxon>
        <taxon>Arthropoda</taxon>
        <taxon>Hexapoda</taxon>
        <taxon>Insecta</taxon>
        <taxon>Pterygota</taxon>
        <taxon>Neoptera</taxon>
        <taxon>Endopterygota</taxon>
        <taxon>Diptera</taxon>
        <taxon>Nematocera</taxon>
        <taxon>Chironomoidea</taxon>
        <taxon>Chironomidae</taxon>
        <taxon>Clunio</taxon>
    </lineage>
</organism>
<protein>
    <submittedName>
        <fullName evidence="1">CLUMA_CG007119, isoform A</fullName>
    </submittedName>
</protein>
<evidence type="ECO:0000313" key="2">
    <source>
        <dbReference type="Proteomes" id="UP000183832"/>
    </source>
</evidence>
<name>A0A1J1I1F0_9DIPT</name>
<dbReference type="EMBL" id="CVRI01000037">
    <property type="protein sequence ID" value="CRK93586.1"/>
    <property type="molecule type" value="Genomic_DNA"/>
</dbReference>
<accession>A0A1J1I1F0</accession>
<sequence>MRAFEFFTLEYRYSVMYREVFRSPKFEWCSMENNSNPAMKALFEVLRYASSNMYVGCPVISIEFKNAIIPVSYVPEILPRGDYRMKLFYYDGSDKSTMNVTIISALRSSDHTRFG</sequence>
<gene>
    <name evidence="1" type="ORF">CLUMA_CG007119</name>
</gene>
<dbReference type="Pfam" id="PF06477">
    <property type="entry name" value="DUF1091"/>
    <property type="match status" value="1"/>
</dbReference>
<dbReference type="InterPro" id="IPR010512">
    <property type="entry name" value="DUF1091"/>
</dbReference>
<dbReference type="Proteomes" id="UP000183832">
    <property type="component" value="Unassembled WGS sequence"/>
</dbReference>
<keyword evidence="2" id="KW-1185">Reference proteome</keyword>
<proteinExistence type="predicted"/>
<dbReference type="OrthoDB" id="7799219at2759"/>
<dbReference type="AlphaFoldDB" id="A0A1J1I1F0"/>
<evidence type="ECO:0000313" key="1">
    <source>
        <dbReference type="EMBL" id="CRK93586.1"/>
    </source>
</evidence>